<organism evidence="1 2">
    <name type="scientific">Symbiobacterium thermophilum</name>
    <dbReference type="NCBI Taxonomy" id="2734"/>
    <lineage>
        <taxon>Bacteria</taxon>
        <taxon>Bacillati</taxon>
        <taxon>Bacillota</taxon>
        <taxon>Clostridia</taxon>
        <taxon>Eubacteriales</taxon>
        <taxon>Symbiobacteriaceae</taxon>
        <taxon>Symbiobacterium</taxon>
    </lineage>
</organism>
<name>A0A1Y2T9A3_SYMTR</name>
<evidence type="ECO:0000313" key="2">
    <source>
        <dbReference type="Proteomes" id="UP000194267"/>
    </source>
</evidence>
<dbReference type="Proteomes" id="UP000194267">
    <property type="component" value="Unassembled WGS sequence"/>
</dbReference>
<protein>
    <submittedName>
        <fullName evidence="1">Uncharacterized protein</fullName>
    </submittedName>
</protein>
<reference evidence="2" key="1">
    <citation type="submission" date="2016-04" db="EMBL/GenBank/DDBJ databases">
        <authorList>
            <person name="Antunes L.P."/>
            <person name="Martins L.F."/>
            <person name="Pereira R.V."/>
            <person name="Thomas A.M."/>
            <person name="Barbosa D."/>
            <person name="Nascimento L."/>
            <person name="Silva G.M."/>
            <person name="Condomitti G.W."/>
            <person name="Digiampietri L.A."/>
            <person name="Lombardi K.C."/>
            <person name="Ramos P.L."/>
            <person name="Quaggio R.B."/>
            <person name="Oliveira J.C."/>
            <person name="Pascon R.C."/>
            <person name="Cruz J.B."/>
            <person name="Silva A.M."/>
            <person name="Setubal J.C."/>
        </authorList>
    </citation>
    <scope>NUCLEOTIDE SEQUENCE [LARGE SCALE GENOMIC DNA]</scope>
</reference>
<evidence type="ECO:0000313" key="1">
    <source>
        <dbReference type="EMBL" id="OTA42307.1"/>
    </source>
</evidence>
<gene>
    <name evidence="1" type="ORF">A6D92_00185</name>
</gene>
<proteinExistence type="predicted"/>
<comment type="caution">
    <text evidence="1">The sequence shown here is derived from an EMBL/GenBank/DDBJ whole genome shotgun (WGS) entry which is preliminary data.</text>
</comment>
<accession>A0A1Y2T9A3</accession>
<dbReference type="AlphaFoldDB" id="A0A1Y2T9A3"/>
<dbReference type="EMBL" id="LWLV01000007">
    <property type="protein sequence ID" value="OTA42307.1"/>
    <property type="molecule type" value="Genomic_DNA"/>
</dbReference>
<sequence length="321" mass="35256">MLLTDVALMEHRITLVGALGGLLAHAGRRLEPWYLAGVTGHAFRLTLDLVISPSAPHELNFHEVFPLWERLGVWFKRVAARPRDPGYADVRAEVIERVVQAVQRGRPAIVYDLLGCEEYGLVVGVDGDRWACLTPDAPAEPRWMEVASWPPADHAAFTRAEVIALLDLSPDFDRRAAEVASLRFAVDHFWAPASRDMWLQHGRQAYQFWRTTLAATGMPLHGPEPGRGHSYNLAVLHAARSDAAAYLADLAGRYPEADALQRAVGAYRRVADALAEASALAPYPGAPLAERRAEVAACLDRALAAETEGIEAIERALRALR</sequence>